<evidence type="ECO:0000313" key="1">
    <source>
        <dbReference type="EMBL" id="GAH84272.1"/>
    </source>
</evidence>
<name>X1IRC0_9ZZZZ</name>
<reference evidence="1" key="1">
    <citation type="journal article" date="2014" name="Front. Microbiol.">
        <title>High frequency of phylogenetically diverse reductive dehalogenase-homologous genes in deep subseafloor sedimentary metagenomes.</title>
        <authorList>
            <person name="Kawai M."/>
            <person name="Futagami T."/>
            <person name="Toyoda A."/>
            <person name="Takaki Y."/>
            <person name="Nishi S."/>
            <person name="Hori S."/>
            <person name="Arai W."/>
            <person name="Tsubouchi T."/>
            <person name="Morono Y."/>
            <person name="Uchiyama I."/>
            <person name="Ito T."/>
            <person name="Fujiyama A."/>
            <person name="Inagaki F."/>
            <person name="Takami H."/>
        </authorList>
    </citation>
    <scope>NUCLEOTIDE SEQUENCE</scope>
    <source>
        <strain evidence="1">Expedition CK06-06</strain>
    </source>
</reference>
<dbReference type="AlphaFoldDB" id="X1IRC0"/>
<gene>
    <name evidence="1" type="ORF">S03H2_68530</name>
</gene>
<comment type="caution">
    <text evidence="1">The sequence shown here is derived from an EMBL/GenBank/DDBJ whole genome shotgun (WGS) entry which is preliminary data.</text>
</comment>
<sequence length="45" mass="4701">MKFIPTKYEEPVTGFAGAGTGLFAGELTSEFVVRTTGQTGYAKAA</sequence>
<proteinExistence type="predicted"/>
<dbReference type="EMBL" id="BARU01045070">
    <property type="protein sequence ID" value="GAH84272.1"/>
    <property type="molecule type" value="Genomic_DNA"/>
</dbReference>
<accession>X1IRC0</accession>
<protein>
    <submittedName>
        <fullName evidence="1">Uncharacterized protein</fullName>
    </submittedName>
</protein>
<feature type="non-terminal residue" evidence="1">
    <location>
        <position position="45"/>
    </location>
</feature>
<organism evidence="1">
    <name type="scientific">marine sediment metagenome</name>
    <dbReference type="NCBI Taxonomy" id="412755"/>
    <lineage>
        <taxon>unclassified sequences</taxon>
        <taxon>metagenomes</taxon>
        <taxon>ecological metagenomes</taxon>
    </lineage>
</organism>